<sequence>MSFPETISGLFHSVRLFPLLASNQTTVELCQGGAIRIPVAAAIRIPVAATAAVQMVISFPETISGLFHSVRLFPLLASNQTTVELCQGGAIRIPVAAAIRIPVAATAAVGLFVTATRPMDLTLN</sequence>
<keyword evidence="2" id="KW-1185">Reference proteome</keyword>
<organism evidence="1">
    <name type="scientific">Oryza meridionalis</name>
    <dbReference type="NCBI Taxonomy" id="40149"/>
    <lineage>
        <taxon>Eukaryota</taxon>
        <taxon>Viridiplantae</taxon>
        <taxon>Streptophyta</taxon>
        <taxon>Embryophyta</taxon>
        <taxon>Tracheophyta</taxon>
        <taxon>Spermatophyta</taxon>
        <taxon>Magnoliopsida</taxon>
        <taxon>Liliopsida</taxon>
        <taxon>Poales</taxon>
        <taxon>Poaceae</taxon>
        <taxon>BOP clade</taxon>
        <taxon>Oryzoideae</taxon>
        <taxon>Oryzeae</taxon>
        <taxon>Oryzinae</taxon>
        <taxon>Oryza</taxon>
    </lineage>
</organism>
<dbReference type="HOGENOM" id="CLU_2007564_0_0_1"/>
<protein>
    <submittedName>
        <fullName evidence="1">Uncharacterized protein</fullName>
    </submittedName>
</protein>
<reference evidence="1" key="2">
    <citation type="submission" date="2018-05" db="EMBL/GenBank/DDBJ databases">
        <title>OmerRS3 (Oryza meridionalis Reference Sequence Version 3).</title>
        <authorList>
            <person name="Zhang J."/>
            <person name="Kudrna D."/>
            <person name="Lee S."/>
            <person name="Talag J."/>
            <person name="Welchert J."/>
            <person name="Wing R.A."/>
        </authorList>
    </citation>
    <scope>NUCLEOTIDE SEQUENCE [LARGE SCALE GENOMIC DNA]</scope>
    <source>
        <strain evidence="1">cv. OR44</strain>
    </source>
</reference>
<dbReference type="AlphaFoldDB" id="A0A0E0C2D5"/>
<evidence type="ECO:0000313" key="2">
    <source>
        <dbReference type="Proteomes" id="UP000008021"/>
    </source>
</evidence>
<proteinExistence type="predicted"/>
<evidence type="ECO:0000313" key="1">
    <source>
        <dbReference type="EnsemblPlants" id="OMERI01G15390.1"/>
    </source>
</evidence>
<dbReference type="Proteomes" id="UP000008021">
    <property type="component" value="Chromosome 1"/>
</dbReference>
<accession>A0A0E0C2D5</accession>
<reference evidence="1" key="1">
    <citation type="submission" date="2015-04" db="UniProtKB">
        <authorList>
            <consortium name="EnsemblPlants"/>
        </authorList>
    </citation>
    <scope>IDENTIFICATION</scope>
</reference>
<dbReference type="EnsemblPlants" id="OMERI01G15390.1">
    <property type="protein sequence ID" value="OMERI01G15390.1"/>
    <property type="gene ID" value="OMERI01G15390"/>
</dbReference>
<dbReference type="Gramene" id="OMERI01G15390.1">
    <property type="protein sequence ID" value="OMERI01G15390.1"/>
    <property type="gene ID" value="OMERI01G15390"/>
</dbReference>
<name>A0A0E0C2D5_9ORYZ</name>